<dbReference type="InterPro" id="IPR023695">
    <property type="entry name" value="Thiosulf_sulfurTrfase"/>
</dbReference>
<dbReference type="AlphaFoldDB" id="A0A1E7Q4H1"/>
<gene>
    <name evidence="3" type="primary">glpE</name>
    <name evidence="5" type="ORF">BI198_04715</name>
</gene>
<evidence type="ECO:0000256" key="1">
    <source>
        <dbReference type="ARBA" id="ARBA00022490"/>
    </source>
</evidence>
<dbReference type="SUPFAM" id="SSF52821">
    <property type="entry name" value="Rhodanese/Cell cycle control phosphatase"/>
    <property type="match status" value="1"/>
</dbReference>
<reference evidence="6" key="1">
    <citation type="submission" date="2016-09" db="EMBL/GenBank/DDBJ databases">
        <authorList>
            <person name="Wan X."/>
            <person name="Hou S."/>
        </authorList>
    </citation>
    <scope>NUCLEOTIDE SEQUENCE [LARGE SCALE GENOMIC DNA]</scope>
    <source>
        <strain evidence="6">KH87</strain>
    </source>
</reference>
<dbReference type="RefSeq" id="WP_070048514.1">
    <property type="nucleotide sequence ID" value="NZ_CBCSDO010000003.1"/>
</dbReference>
<keyword evidence="6" id="KW-1185">Reference proteome</keyword>
<dbReference type="InterPro" id="IPR001763">
    <property type="entry name" value="Rhodanese-like_dom"/>
</dbReference>
<dbReference type="SMART" id="SM00450">
    <property type="entry name" value="RHOD"/>
    <property type="match status" value="1"/>
</dbReference>
<keyword evidence="2 3" id="KW-0808">Transferase</keyword>
<dbReference type="HAMAP" id="MF_01009">
    <property type="entry name" value="Thiosulf_sulfurtr"/>
    <property type="match status" value="1"/>
</dbReference>
<dbReference type="EC" id="2.8.1.1" evidence="3"/>
<dbReference type="PANTHER" id="PTHR43031:SF6">
    <property type="entry name" value="THIOSULFATE SULFURTRANSFERASE GLPE"/>
    <property type="match status" value="1"/>
</dbReference>
<dbReference type="GO" id="GO:0103041">
    <property type="term" value="F:thiosulfate-thioredoxin sulfurtransferase activity"/>
    <property type="evidence" value="ECO:0007669"/>
    <property type="project" value="RHEA"/>
</dbReference>
<comment type="subcellular location">
    <subcellularLocation>
        <location evidence="3">Cytoplasm</location>
    </subcellularLocation>
</comment>
<evidence type="ECO:0000256" key="3">
    <source>
        <dbReference type="HAMAP-Rule" id="MF_01009"/>
    </source>
</evidence>
<comment type="caution">
    <text evidence="5">The sequence shown here is derived from an EMBL/GenBank/DDBJ whole genome shotgun (WGS) entry which is preliminary data.</text>
</comment>
<dbReference type="InterPro" id="IPR036873">
    <property type="entry name" value="Rhodanese-like_dom_sf"/>
</dbReference>
<dbReference type="STRING" id="1628148.BI198_04715"/>
<comment type="catalytic activity">
    <reaction evidence="3">
        <text>thiosulfate + hydrogen cyanide = thiocyanate + sulfite + 2 H(+)</text>
        <dbReference type="Rhea" id="RHEA:16881"/>
        <dbReference type="ChEBI" id="CHEBI:15378"/>
        <dbReference type="ChEBI" id="CHEBI:17359"/>
        <dbReference type="ChEBI" id="CHEBI:18022"/>
        <dbReference type="ChEBI" id="CHEBI:18407"/>
        <dbReference type="ChEBI" id="CHEBI:33542"/>
        <dbReference type="EC" id="2.8.1.1"/>
    </reaction>
</comment>
<sequence length="115" mass="12856">MSEFKHISVQQTAELIEKDNVVIADIRDEQSFAAGHITNSKHLTNGTLHSFLQQFEFDQPVVVVCYHGNSSQGAAQYLVNQGFEQVYSLDGGFESWRKQQPFSTDTATNSTAKND</sequence>
<dbReference type="InterPro" id="IPR050229">
    <property type="entry name" value="GlpE_sulfurtransferase"/>
</dbReference>
<feature type="domain" description="Rhodanese" evidence="4">
    <location>
        <begin position="17"/>
        <end position="101"/>
    </location>
</feature>
<comment type="catalytic activity">
    <reaction evidence="3">
        <text>thiosulfate + [thioredoxin]-dithiol = [thioredoxin]-disulfide + hydrogen sulfide + sulfite + 2 H(+)</text>
        <dbReference type="Rhea" id="RHEA:83859"/>
        <dbReference type="Rhea" id="RHEA-COMP:10698"/>
        <dbReference type="Rhea" id="RHEA-COMP:10700"/>
        <dbReference type="ChEBI" id="CHEBI:15378"/>
        <dbReference type="ChEBI" id="CHEBI:17359"/>
        <dbReference type="ChEBI" id="CHEBI:29919"/>
        <dbReference type="ChEBI" id="CHEBI:29950"/>
        <dbReference type="ChEBI" id="CHEBI:33542"/>
        <dbReference type="ChEBI" id="CHEBI:50058"/>
    </reaction>
</comment>
<dbReference type="PANTHER" id="PTHR43031">
    <property type="entry name" value="FAD-DEPENDENT OXIDOREDUCTASE"/>
    <property type="match status" value="1"/>
</dbReference>
<dbReference type="CDD" id="cd01444">
    <property type="entry name" value="GlpE_ST"/>
    <property type="match status" value="1"/>
</dbReference>
<comment type="similarity">
    <text evidence="3">Belongs to the GlpE family.</text>
</comment>
<dbReference type="NCBIfam" id="NF001195">
    <property type="entry name" value="PRK00162.1"/>
    <property type="match status" value="1"/>
</dbReference>
<comment type="function">
    <text evidence="3">Transferase that catalyzes the transfer of sulfur from thiosulfate to thiophilic acceptors such as cyanide or dithiols. May function in a CysM-independent thiosulfate assimilation pathway by catalyzing the conversion of thiosulfate to sulfite, which can then be used for L-cysteine biosynthesis.</text>
</comment>
<evidence type="ECO:0000313" key="5">
    <source>
        <dbReference type="EMBL" id="OEY68948.1"/>
    </source>
</evidence>
<keyword evidence="1 3" id="KW-0963">Cytoplasm</keyword>
<evidence type="ECO:0000256" key="2">
    <source>
        <dbReference type="ARBA" id="ARBA00022679"/>
    </source>
</evidence>
<proteinExistence type="inferred from homology"/>
<name>A0A1E7Q4H1_9GAMM</name>
<dbReference type="OrthoDB" id="9811849at2"/>
<accession>A0A1E7Q4H1</accession>
<dbReference type="Gene3D" id="3.40.250.10">
    <property type="entry name" value="Rhodanese-like domain"/>
    <property type="match status" value="1"/>
</dbReference>
<dbReference type="Proteomes" id="UP000242258">
    <property type="component" value="Unassembled WGS sequence"/>
</dbReference>
<dbReference type="GO" id="GO:0005737">
    <property type="term" value="C:cytoplasm"/>
    <property type="evidence" value="ECO:0007669"/>
    <property type="project" value="UniProtKB-SubCell"/>
</dbReference>
<feature type="active site" description="Cysteine persulfide intermediate" evidence="3">
    <location>
        <position position="65"/>
    </location>
</feature>
<evidence type="ECO:0000313" key="6">
    <source>
        <dbReference type="Proteomes" id="UP000242258"/>
    </source>
</evidence>
<dbReference type="Pfam" id="PF00581">
    <property type="entry name" value="Rhodanese"/>
    <property type="match status" value="1"/>
</dbReference>
<dbReference type="EMBL" id="MKEK01000001">
    <property type="protein sequence ID" value="OEY68948.1"/>
    <property type="molecule type" value="Genomic_DNA"/>
</dbReference>
<organism evidence="5 6">
    <name type="scientific">Rheinheimera salexigens</name>
    <dbReference type="NCBI Taxonomy" id="1628148"/>
    <lineage>
        <taxon>Bacteria</taxon>
        <taxon>Pseudomonadati</taxon>
        <taxon>Pseudomonadota</taxon>
        <taxon>Gammaproteobacteria</taxon>
        <taxon>Chromatiales</taxon>
        <taxon>Chromatiaceae</taxon>
        <taxon>Rheinheimera</taxon>
    </lineage>
</organism>
<evidence type="ECO:0000259" key="4">
    <source>
        <dbReference type="PROSITE" id="PS50206"/>
    </source>
</evidence>
<dbReference type="GO" id="GO:0004792">
    <property type="term" value="F:thiosulfate-cyanide sulfurtransferase activity"/>
    <property type="evidence" value="ECO:0007669"/>
    <property type="project" value="UniProtKB-UniRule"/>
</dbReference>
<protein>
    <recommendedName>
        <fullName evidence="3">Thiosulfate sulfurtransferase GlpE</fullName>
        <ecNumber evidence="3">2.8.1.1</ecNumber>
    </recommendedName>
</protein>
<dbReference type="PROSITE" id="PS50206">
    <property type="entry name" value="RHODANESE_3"/>
    <property type="match status" value="1"/>
</dbReference>